<proteinExistence type="predicted"/>
<dbReference type="OrthoDB" id="444379at2759"/>
<dbReference type="InterPro" id="IPR029602">
    <property type="entry name" value="IFT74"/>
</dbReference>
<dbReference type="GO" id="GO:0035735">
    <property type="term" value="P:intraciliary transport involved in cilium assembly"/>
    <property type="evidence" value="ECO:0007669"/>
    <property type="project" value="TreeGrafter"/>
</dbReference>
<protein>
    <recommendedName>
        <fullName evidence="4">Intraflagellar transport protein 74 homolog</fullName>
    </recommendedName>
</protein>
<evidence type="ECO:0008006" key="4">
    <source>
        <dbReference type="Google" id="ProtNLM"/>
    </source>
</evidence>
<comment type="caution">
    <text evidence="2">The sequence shown here is derived from an EMBL/GenBank/DDBJ whole genome shotgun (WGS) entry which is preliminary data.</text>
</comment>
<evidence type="ECO:0000313" key="2">
    <source>
        <dbReference type="EMBL" id="TMS34831.1"/>
    </source>
</evidence>
<dbReference type="EMBL" id="AZBU02000001">
    <property type="protein sequence ID" value="TMS34831.1"/>
    <property type="molecule type" value="Genomic_DNA"/>
</dbReference>
<evidence type="ECO:0000256" key="1">
    <source>
        <dbReference type="SAM" id="MobiDB-lite"/>
    </source>
</evidence>
<organism evidence="2 3">
    <name type="scientific">Steinernema carpocapsae</name>
    <name type="common">Entomopathogenic nematode</name>
    <dbReference type="NCBI Taxonomy" id="34508"/>
    <lineage>
        <taxon>Eukaryota</taxon>
        <taxon>Metazoa</taxon>
        <taxon>Ecdysozoa</taxon>
        <taxon>Nematoda</taxon>
        <taxon>Chromadorea</taxon>
        <taxon>Rhabditida</taxon>
        <taxon>Tylenchina</taxon>
        <taxon>Panagrolaimomorpha</taxon>
        <taxon>Strongyloidoidea</taxon>
        <taxon>Steinernematidae</taxon>
        <taxon>Steinernema</taxon>
    </lineage>
</organism>
<dbReference type="AlphaFoldDB" id="A0A4U8UPG1"/>
<feature type="region of interest" description="Disordered" evidence="1">
    <location>
        <begin position="1"/>
        <end position="86"/>
    </location>
</feature>
<accession>A0A4U8UPG1</accession>
<dbReference type="PANTHER" id="PTHR31432">
    <property type="entry name" value="INTRAFLAGELLAR TRANSPORT PROTEIN 74 HOMOLOG"/>
    <property type="match status" value="1"/>
</dbReference>
<reference evidence="2 3" key="1">
    <citation type="journal article" date="2015" name="Genome Biol.">
        <title>Comparative genomics of Steinernema reveals deeply conserved gene regulatory networks.</title>
        <authorList>
            <person name="Dillman A.R."/>
            <person name="Macchietto M."/>
            <person name="Porter C.F."/>
            <person name="Rogers A."/>
            <person name="Williams B."/>
            <person name="Antoshechkin I."/>
            <person name="Lee M.M."/>
            <person name="Goodwin Z."/>
            <person name="Lu X."/>
            <person name="Lewis E.E."/>
            <person name="Goodrich-Blair H."/>
            <person name="Stock S.P."/>
            <person name="Adams B.J."/>
            <person name="Sternberg P.W."/>
            <person name="Mortazavi A."/>
        </authorList>
    </citation>
    <scope>NUCLEOTIDE SEQUENCE [LARGE SCALE GENOMIC DNA]</scope>
    <source>
        <strain evidence="2 3">ALL</strain>
    </source>
</reference>
<name>A0A4U8UPG1_STECR</name>
<dbReference type="PANTHER" id="PTHR31432:SF0">
    <property type="entry name" value="INTRAFLAGELLAR TRANSPORT PROTEIN 74 HOMOLOG"/>
    <property type="match status" value="1"/>
</dbReference>
<evidence type="ECO:0000313" key="3">
    <source>
        <dbReference type="Proteomes" id="UP000298663"/>
    </source>
</evidence>
<dbReference type="GO" id="GO:0048487">
    <property type="term" value="F:beta-tubulin binding"/>
    <property type="evidence" value="ECO:0007669"/>
    <property type="project" value="InterPro"/>
</dbReference>
<dbReference type="GO" id="GO:0005929">
    <property type="term" value="C:cilium"/>
    <property type="evidence" value="ECO:0007669"/>
    <property type="project" value="TreeGrafter"/>
</dbReference>
<reference evidence="2 3" key="2">
    <citation type="journal article" date="2019" name="G3 (Bethesda)">
        <title>Hybrid Assembly of the Genome of the Entomopathogenic Nematode Steinernema carpocapsae Identifies the X-Chromosome.</title>
        <authorList>
            <person name="Serra L."/>
            <person name="Macchietto M."/>
            <person name="Macias-Munoz A."/>
            <person name="McGill C.J."/>
            <person name="Rodriguez I.M."/>
            <person name="Rodriguez B."/>
            <person name="Murad R."/>
            <person name="Mortazavi A."/>
        </authorList>
    </citation>
    <scope>NUCLEOTIDE SEQUENCE [LARGE SCALE GENOMIC DNA]</scope>
    <source>
        <strain evidence="2 3">ALL</strain>
    </source>
</reference>
<sequence length="169" mass="18148">MSESRPTTARPKTSSGRAQSAARGRRPPTAGRNNERPKSPATGTDNANGMVVTGRGVSRAGVPPPSSMGNRVPSRLGTGQGARPITAQRMIPPGSGYIRPITQQGLTGVARAVSRAGTGFGQRQVFDKSYYMGVIRQKINMLKSEIDVLSREVSRGERARQNLIIYEQK</sequence>
<dbReference type="STRING" id="34508.A0A4U8UPG1"/>
<dbReference type="Proteomes" id="UP000298663">
    <property type="component" value="Chromosome X"/>
</dbReference>
<gene>
    <name evidence="2" type="ORF">L596_002345</name>
</gene>
<feature type="compositionally biased region" description="Low complexity" evidence="1">
    <location>
        <begin position="14"/>
        <end position="32"/>
    </location>
</feature>
<feature type="compositionally biased region" description="Polar residues" evidence="1">
    <location>
        <begin position="1"/>
        <end position="13"/>
    </location>
</feature>
<keyword evidence="3" id="KW-1185">Reference proteome</keyword>
<dbReference type="EMBL" id="CM016762">
    <property type="protein sequence ID" value="TMS34831.1"/>
    <property type="molecule type" value="Genomic_DNA"/>
</dbReference>
<dbReference type="GO" id="GO:0030992">
    <property type="term" value="C:intraciliary transport particle B"/>
    <property type="evidence" value="ECO:0007669"/>
    <property type="project" value="InterPro"/>
</dbReference>